<sequence>LIIDNSMITMECQPGGHGGHLGHSMMLDPTGSMHQPDQDHKKKRKLTFFH</sequence>
<feature type="non-terminal residue" evidence="2">
    <location>
        <position position="1"/>
    </location>
</feature>
<feature type="compositionally biased region" description="Basic residues" evidence="1">
    <location>
        <begin position="41"/>
        <end position="50"/>
    </location>
</feature>
<gene>
    <name evidence="2" type="ORF">GWI33_010359</name>
</gene>
<evidence type="ECO:0000313" key="3">
    <source>
        <dbReference type="Proteomes" id="UP000625711"/>
    </source>
</evidence>
<accession>A0A834ILU9</accession>
<protein>
    <submittedName>
        <fullName evidence="2">Uncharacterized protein</fullName>
    </submittedName>
</protein>
<feature type="region of interest" description="Disordered" evidence="1">
    <location>
        <begin position="14"/>
        <end position="50"/>
    </location>
</feature>
<dbReference type="Proteomes" id="UP000625711">
    <property type="component" value="Unassembled WGS sequence"/>
</dbReference>
<name>A0A834ILU9_RHYFE</name>
<evidence type="ECO:0000256" key="1">
    <source>
        <dbReference type="SAM" id="MobiDB-lite"/>
    </source>
</evidence>
<dbReference type="AlphaFoldDB" id="A0A834ILU9"/>
<dbReference type="EMBL" id="JAACXV010006950">
    <property type="protein sequence ID" value="KAF7276402.1"/>
    <property type="molecule type" value="Genomic_DNA"/>
</dbReference>
<reference evidence="2" key="1">
    <citation type="submission" date="2020-08" db="EMBL/GenBank/DDBJ databases">
        <title>Genome sequencing and assembly of the red palm weevil Rhynchophorus ferrugineus.</title>
        <authorList>
            <person name="Dias G.B."/>
            <person name="Bergman C.M."/>
            <person name="Manee M."/>
        </authorList>
    </citation>
    <scope>NUCLEOTIDE SEQUENCE</scope>
    <source>
        <strain evidence="2">AA-2017</strain>
        <tissue evidence="2">Whole larva</tissue>
    </source>
</reference>
<proteinExistence type="predicted"/>
<evidence type="ECO:0000313" key="2">
    <source>
        <dbReference type="EMBL" id="KAF7276402.1"/>
    </source>
</evidence>
<comment type="caution">
    <text evidence="2">The sequence shown here is derived from an EMBL/GenBank/DDBJ whole genome shotgun (WGS) entry which is preliminary data.</text>
</comment>
<keyword evidence="3" id="KW-1185">Reference proteome</keyword>
<organism evidence="2 3">
    <name type="scientific">Rhynchophorus ferrugineus</name>
    <name type="common">Red palm weevil</name>
    <name type="synonym">Curculio ferrugineus</name>
    <dbReference type="NCBI Taxonomy" id="354439"/>
    <lineage>
        <taxon>Eukaryota</taxon>
        <taxon>Metazoa</taxon>
        <taxon>Ecdysozoa</taxon>
        <taxon>Arthropoda</taxon>
        <taxon>Hexapoda</taxon>
        <taxon>Insecta</taxon>
        <taxon>Pterygota</taxon>
        <taxon>Neoptera</taxon>
        <taxon>Endopterygota</taxon>
        <taxon>Coleoptera</taxon>
        <taxon>Polyphaga</taxon>
        <taxon>Cucujiformia</taxon>
        <taxon>Curculionidae</taxon>
        <taxon>Dryophthorinae</taxon>
        <taxon>Rhynchophorus</taxon>
    </lineage>
</organism>